<reference evidence="1 2" key="1">
    <citation type="submission" date="2020-08" db="EMBL/GenBank/DDBJ databases">
        <title>A Genomic Blueprint of the Chicken Gut Microbiome.</title>
        <authorList>
            <person name="Gilroy R."/>
            <person name="Ravi A."/>
            <person name="Getino M."/>
            <person name="Pursley I."/>
            <person name="Horton D.L."/>
            <person name="Alikhan N.-F."/>
            <person name="Baker D."/>
            <person name="Gharbi K."/>
            <person name="Hall N."/>
            <person name="Watson M."/>
            <person name="Adriaenssens E.M."/>
            <person name="Foster-Nyarko E."/>
            <person name="Jarju S."/>
            <person name="Secka A."/>
            <person name="Antonio M."/>
            <person name="Oren A."/>
            <person name="Chaudhuri R."/>
            <person name="La Ragione R.M."/>
            <person name="Hildebrand F."/>
            <person name="Pallen M.J."/>
        </authorList>
    </citation>
    <scope>NUCLEOTIDE SEQUENCE [LARGE SCALE GENOMIC DNA]</scope>
    <source>
        <strain evidence="1 2">Sa2BUA9</strain>
    </source>
</reference>
<comment type="caution">
    <text evidence="1">The sequence shown here is derived from an EMBL/GenBank/DDBJ whole genome shotgun (WGS) entry which is preliminary data.</text>
</comment>
<dbReference type="Gene3D" id="1.20.120.1450">
    <property type="match status" value="1"/>
</dbReference>
<dbReference type="Proteomes" id="UP000640786">
    <property type="component" value="Unassembled WGS sequence"/>
</dbReference>
<sequence>MNESLIKHHIEQYKKDILMQIQHNTLLKYAGIPVIDEDRLFFTLLPLLNGEEWAEANKQSTIAVSLIFAALAAHDLVKEQNATTKEQQLQVLAGDYYSGKYYQLLAKGKQIELIQIFSSGVSSITEHKTRFYDHLDYSYGELMQSIQLIESKPIEQFMEHFSYNEYVFIMKEALLLLALRRELNAYENREETFYIRNSFLLQTKIETLRTEMEAVEKNLVRDVRYSNILKENVKHAILERVTEQALKSS</sequence>
<proteinExistence type="predicted"/>
<gene>
    <name evidence="1" type="ORF">H9650_13750</name>
</gene>
<dbReference type="InterPro" id="IPR009920">
    <property type="entry name" value="HEPPP_synth_su1"/>
</dbReference>
<protein>
    <submittedName>
        <fullName evidence="1">Heptaprenyl diphosphate synthase component 1</fullName>
    </submittedName>
</protein>
<dbReference type="RefSeq" id="WP_154310935.1">
    <property type="nucleotide sequence ID" value="NZ_JACSQO010000007.1"/>
</dbReference>
<dbReference type="EMBL" id="JACSQO010000007">
    <property type="protein sequence ID" value="MBD7945186.1"/>
    <property type="molecule type" value="Genomic_DNA"/>
</dbReference>
<keyword evidence="2" id="KW-1185">Reference proteome</keyword>
<dbReference type="Pfam" id="PF07307">
    <property type="entry name" value="HEPPP_synt_1"/>
    <property type="match status" value="1"/>
</dbReference>
<name>A0ABR8RBQ3_9BACI</name>
<organism evidence="1 2">
    <name type="scientific">Psychrobacillus faecigallinarum</name>
    <dbReference type="NCBI Taxonomy" id="2762235"/>
    <lineage>
        <taxon>Bacteria</taxon>
        <taxon>Bacillati</taxon>
        <taxon>Bacillota</taxon>
        <taxon>Bacilli</taxon>
        <taxon>Bacillales</taxon>
        <taxon>Bacillaceae</taxon>
        <taxon>Psychrobacillus</taxon>
    </lineage>
</organism>
<evidence type="ECO:0000313" key="1">
    <source>
        <dbReference type="EMBL" id="MBD7945186.1"/>
    </source>
</evidence>
<accession>A0ABR8RBQ3</accession>
<evidence type="ECO:0000313" key="2">
    <source>
        <dbReference type="Proteomes" id="UP000640786"/>
    </source>
</evidence>